<keyword evidence="16" id="KW-1185">Reference proteome</keyword>
<feature type="binding site" evidence="12">
    <location>
        <position position="164"/>
    </location>
    <ligand>
        <name>Zn(2+)</name>
        <dbReference type="ChEBI" id="CHEBI:29105"/>
        <note>catalytic</note>
    </ligand>
</feature>
<feature type="signal peptide" evidence="13">
    <location>
        <begin position="1"/>
        <end position="25"/>
    </location>
</feature>
<evidence type="ECO:0000256" key="5">
    <source>
        <dbReference type="ARBA" id="ARBA00022833"/>
    </source>
</evidence>
<evidence type="ECO:0000256" key="10">
    <source>
        <dbReference type="ARBA" id="ARBA00023329"/>
    </source>
</evidence>
<protein>
    <recommendedName>
        <fullName evidence="13">Metalloendopeptidase</fullName>
        <ecNumber evidence="13">3.4.24.-</ecNumber>
    </recommendedName>
</protein>
<evidence type="ECO:0000259" key="14">
    <source>
        <dbReference type="PROSITE" id="PS51864"/>
    </source>
</evidence>
<dbReference type="AlphaFoldDB" id="A0A4W6EFY1"/>
<evidence type="ECO:0000256" key="9">
    <source>
        <dbReference type="ARBA" id="ARBA00023180"/>
    </source>
</evidence>
<dbReference type="Ensembl" id="ENSLCAT00010038780.1">
    <property type="protein sequence ID" value="ENSLCAP00010037878.1"/>
    <property type="gene ID" value="ENSLCAG00010017736.1"/>
</dbReference>
<evidence type="ECO:0000256" key="13">
    <source>
        <dbReference type="RuleBase" id="RU361183"/>
    </source>
</evidence>
<keyword evidence="5 12" id="KW-0862">Zinc</keyword>
<evidence type="ECO:0000256" key="4">
    <source>
        <dbReference type="ARBA" id="ARBA00022801"/>
    </source>
</evidence>
<keyword evidence="8" id="KW-1015">Disulfide bond</keyword>
<keyword evidence="9" id="KW-0325">Glycoprotein</keyword>
<evidence type="ECO:0000313" key="15">
    <source>
        <dbReference type="Ensembl" id="ENSLCAP00010037878.1"/>
    </source>
</evidence>
<keyword evidence="6 12" id="KW-0482">Metalloprotease</keyword>
<evidence type="ECO:0000256" key="2">
    <source>
        <dbReference type="ARBA" id="ARBA00022723"/>
    </source>
</evidence>
<dbReference type="InterPro" id="IPR006026">
    <property type="entry name" value="Peptidase_Metallo"/>
</dbReference>
<reference evidence="15" key="2">
    <citation type="submission" date="2025-08" db="UniProtKB">
        <authorList>
            <consortium name="Ensembl"/>
        </authorList>
    </citation>
    <scope>IDENTIFICATION</scope>
</reference>
<evidence type="ECO:0000256" key="12">
    <source>
        <dbReference type="PROSITE-ProRule" id="PRU01211"/>
    </source>
</evidence>
<evidence type="ECO:0000256" key="11">
    <source>
        <dbReference type="ARBA" id="ARBA00024324"/>
    </source>
</evidence>
<dbReference type="Pfam" id="PF01400">
    <property type="entry name" value="Astacin"/>
    <property type="match status" value="1"/>
</dbReference>
<dbReference type="EC" id="3.4.24.-" evidence="13"/>
<dbReference type="GO" id="GO:0042588">
    <property type="term" value="C:zymogen granule"/>
    <property type="evidence" value="ECO:0007669"/>
    <property type="project" value="UniProtKB-SubCell"/>
</dbReference>
<organism evidence="15 16">
    <name type="scientific">Lates calcarifer</name>
    <name type="common">Barramundi</name>
    <name type="synonym">Holocentrus calcarifer</name>
    <dbReference type="NCBI Taxonomy" id="8187"/>
    <lineage>
        <taxon>Eukaryota</taxon>
        <taxon>Metazoa</taxon>
        <taxon>Chordata</taxon>
        <taxon>Craniata</taxon>
        <taxon>Vertebrata</taxon>
        <taxon>Euteleostomi</taxon>
        <taxon>Actinopterygii</taxon>
        <taxon>Neopterygii</taxon>
        <taxon>Teleostei</taxon>
        <taxon>Neoteleostei</taxon>
        <taxon>Acanthomorphata</taxon>
        <taxon>Carangaria</taxon>
        <taxon>Carangaria incertae sedis</taxon>
        <taxon>Centropomidae</taxon>
        <taxon>Lates</taxon>
    </lineage>
</organism>
<dbReference type="GO" id="GO:0008270">
    <property type="term" value="F:zinc ion binding"/>
    <property type="evidence" value="ECO:0007669"/>
    <property type="project" value="UniProtKB-UniRule"/>
</dbReference>
<feature type="active site" evidence="12">
    <location>
        <position position="165"/>
    </location>
</feature>
<dbReference type="SUPFAM" id="SSF55486">
    <property type="entry name" value="Metalloproteases ('zincins'), catalytic domain"/>
    <property type="match status" value="1"/>
</dbReference>
<evidence type="ECO:0000256" key="7">
    <source>
        <dbReference type="ARBA" id="ARBA00023145"/>
    </source>
</evidence>
<dbReference type="GO" id="GO:0004222">
    <property type="term" value="F:metalloendopeptidase activity"/>
    <property type="evidence" value="ECO:0007669"/>
    <property type="project" value="UniProtKB-UniRule"/>
</dbReference>
<dbReference type="PANTHER" id="PTHR10127">
    <property type="entry name" value="DISCOIDIN, CUB, EGF, LAMININ , AND ZINC METALLOPROTEASE DOMAIN CONTAINING"/>
    <property type="match status" value="1"/>
</dbReference>
<feature type="domain" description="Peptidase M12A" evidence="14">
    <location>
        <begin position="68"/>
        <end position="265"/>
    </location>
</feature>
<accession>A0A4W6EFY1</accession>
<keyword evidence="10" id="KW-0968">Cytoplasmic vesicle</keyword>
<name>A0A4W6EFY1_LATCA</name>
<reference evidence="16" key="1">
    <citation type="submission" date="2015-09" db="EMBL/GenBank/DDBJ databases">
        <authorList>
            <person name="Sai Rama Sridatta P."/>
        </authorList>
    </citation>
    <scope>NUCLEOTIDE SEQUENCE [LARGE SCALE GENOMIC DNA]</scope>
</reference>
<dbReference type="GO" id="GO:0006508">
    <property type="term" value="P:proteolysis"/>
    <property type="evidence" value="ECO:0007669"/>
    <property type="project" value="UniProtKB-KW"/>
</dbReference>
<dbReference type="Gene3D" id="3.40.390.10">
    <property type="entry name" value="Collagenase (Catalytic Domain)"/>
    <property type="match status" value="1"/>
</dbReference>
<dbReference type="FunFam" id="3.40.390.10:FF:000040">
    <property type="entry name" value="Metalloendopeptidase"/>
    <property type="match status" value="1"/>
</dbReference>
<comment type="caution">
    <text evidence="12">Lacks conserved residue(s) required for the propagation of feature annotation.</text>
</comment>
<dbReference type="InterPro" id="IPR001506">
    <property type="entry name" value="Peptidase_M12A"/>
</dbReference>
<feature type="chain" id="PRO_5021511349" description="Metalloendopeptidase" evidence="13">
    <location>
        <begin position="26"/>
        <end position="272"/>
    </location>
</feature>
<evidence type="ECO:0000313" key="16">
    <source>
        <dbReference type="Proteomes" id="UP000314980"/>
    </source>
</evidence>
<keyword evidence="2 12" id="KW-0479">Metal-binding</keyword>
<dbReference type="SMART" id="SM00235">
    <property type="entry name" value="ZnMc"/>
    <property type="match status" value="1"/>
</dbReference>
<keyword evidence="7" id="KW-0865">Zymogen</keyword>
<keyword evidence="3 13" id="KW-0732">Signal</keyword>
<evidence type="ECO:0000256" key="6">
    <source>
        <dbReference type="ARBA" id="ARBA00023049"/>
    </source>
</evidence>
<sequence length="272" mass="31344">SRPITSLSLLLLLLGLCHTCLLTEGSEPGYYNNENESTGARILAANSKAHENLIEGDILEPSNIVTRNAKCKSECLWKKSRSGSVKVPYKISNEYSPAERQLIESAMADFRKRTCIQFVPWKNQEDYISIENGDGCFSSVGRVGGRQRLSLKRRGCMKLGIIQHEFIHALGFYHEQSRSDRDKYVRINWQNIKEKHKKNFNKHDTHNLDTPYDYGSIMHYGKHTFAIDRAKETIIPIPDASVEIGQRKKMSKYDISKINHLYNCFKRKTRFL</sequence>
<evidence type="ECO:0000256" key="3">
    <source>
        <dbReference type="ARBA" id="ARBA00022729"/>
    </source>
</evidence>
<dbReference type="PROSITE" id="PS51864">
    <property type="entry name" value="ASTACIN"/>
    <property type="match status" value="1"/>
</dbReference>
<dbReference type="InterPro" id="IPR024079">
    <property type="entry name" value="MetalloPept_cat_dom_sf"/>
</dbReference>
<evidence type="ECO:0000256" key="8">
    <source>
        <dbReference type="ARBA" id="ARBA00023157"/>
    </source>
</evidence>
<feature type="binding site" evidence="12">
    <location>
        <position position="174"/>
    </location>
    <ligand>
        <name>Zn(2+)</name>
        <dbReference type="ChEBI" id="CHEBI:29105"/>
        <note>catalytic</note>
    </ligand>
</feature>
<dbReference type="PANTHER" id="PTHR10127:SF839">
    <property type="entry name" value="HATCHING ENZYME 1.2-RELATED"/>
    <property type="match status" value="1"/>
</dbReference>
<reference evidence="15" key="3">
    <citation type="submission" date="2025-09" db="UniProtKB">
        <authorList>
            <consortium name="Ensembl"/>
        </authorList>
    </citation>
    <scope>IDENTIFICATION</scope>
</reference>
<feature type="binding site" evidence="12">
    <location>
        <position position="168"/>
    </location>
    <ligand>
        <name>Zn(2+)</name>
        <dbReference type="ChEBI" id="CHEBI:29105"/>
        <note>catalytic</note>
    </ligand>
</feature>
<comment type="subcellular location">
    <subcellularLocation>
        <location evidence="11">Zymogen granule</location>
    </subcellularLocation>
</comment>
<proteinExistence type="predicted"/>
<keyword evidence="1 12" id="KW-0645">Protease</keyword>
<dbReference type="Proteomes" id="UP000314980">
    <property type="component" value="Unassembled WGS sequence"/>
</dbReference>
<evidence type="ECO:0000256" key="1">
    <source>
        <dbReference type="ARBA" id="ARBA00022670"/>
    </source>
</evidence>
<keyword evidence="4 12" id="KW-0378">Hydrolase</keyword>
<comment type="cofactor">
    <cofactor evidence="12 13">
        <name>Zn(2+)</name>
        <dbReference type="ChEBI" id="CHEBI:29105"/>
    </cofactor>
    <text evidence="12 13">Binds 1 zinc ion per subunit.</text>
</comment>
<dbReference type="GeneTree" id="ENSGT00940000161051"/>
<dbReference type="InParanoid" id="A0A4W6EFY1"/>
<dbReference type="PRINTS" id="PR00480">
    <property type="entry name" value="ASTACIN"/>
</dbReference>